<gene>
    <name evidence="2" type="ORF">LTRI10_LOCUS27137</name>
</gene>
<proteinExistence type="predicted"/>
<organism evidence="2 3">
    <name type="scientific">Linum trigynum</name>
    <dbReference type="NCBI Taxonomy" id="586398"/>
    <lineage>
        <taxon>Eukaryota</taxon>
        <taxon>Viridiplantae</taxon>
        <taxon>Streptophyta</taxon>
        <taxon>Embryophyta</taxon>
        <taxon>Tracheophyta</taxon>
        <taxon>Spermatophyta</taxon>
        <taxon>Magnoliopsida</taxon>
        <taxon>eudicotyledons</taxon>
        <taxon>Gunneridae</taxon>
        <taxon>Pentapetalae</taxon>
        <taxon>rosids</taxon>
        <taxon>fabids</taxon>
        <taxon>Malpighiales</taxon>
        <taxon>Linaceae</taxon>
        <taxon>Linum</taxon>
    </lineage>
</organism>
<protein>
    <submittedName>
        <fullName evidence="2">Uncharacterized protein</fullName>
    </submittedName>
</protein>
<feature type="chain" id="PRO_5043640316" evidence="1">
    <location>
        <begin position="28"/>
        <end position="79"/>
    </location>
</feature>
<keyword evidence="1" id="KW-0732">Signal</keyword>
<dbReference type="EMBL" id="OZ034817">
    <property type="protein sequence ID" value="CAL1386048.1"/>
    <property type="molecule type" value="Genomic_DNA"/>
</dbReference>
<evidence type="ECO:0000256" key="1">
    <source>
        <dbReference type="SAM" id="SignalP"/>
    </source>
</evidence>
<feature type="signal peptide" evidence="1">
    <location>
        <begin position="1"/>
        <end position="27"/>
    </location>
</feature>
<keyword evidence="3" id="KW-1185">Reference proteome</keyword>
<reference evidence="2 3" key="1">
    <citation type="submission" date="2024-04" db="EMBL/GenBank/DDBJ databases">
        <authorList>
            <person name="Fracassetti M."/>
        </authorList>
    </citation>
    <scope>NUCLEOTIDE SEQUENCE [LARGE SCALE GENOMIC DNA]</scope>
</reference>
<evidence type="ECO:0000313" key="2">
    <source>
        <dbReference type="EMBL" id="CAL1386048.1"/>
    </source>
</evidence>
<dbReference type="AlphaFoldDB" id="A0AAV2EKG3"/>
<accession>A0AAV2EKG3</accession>
<dbReference type="Proteomes" id="UP001497516">
    <property type="component" value="Chromosome 4"/>
</dbReference>
<sequence length="79" mass="8427">MATKKQAVLIALTWLLVLATIVISAHATADVAAGTVKNPDAFKDPNVAQPMAGCRCCTWFRNQYGNLQCGYVCCTDGCC</sequence>
<name>A0AAV2EKG3_9ROSI</name>
<evidence type="ECO:0000313" key="3">
    <source>
        <dbReference type="Proteomes" id="UP001497516"/>
    </source>
</evidence>